<evidence type="ECO:0000259" key="12">
    <source>
        <dbReference type="PROSITE" id="PS50109"/>
    </source>
</evidence>
<keyword evidence="14" id="KW-1185">Reference proteome</keyword>
<protein>
    <recommendedName>
        <fullName evidence="3">histidine kinase</fullName>
        <ecNumber evidence="3">2.7.13.3</ecNumber>
    </recommendedName>
</protein>
<dbReference type="SMART" id="SM00387">
    <property type="entry name" value="HATPase_c"/>
    <property type="match status" value="1"/>
</dbReference>
<reference evidence="13" key="1">
    <citation type="journal article" date="2014" name="Int. J. Syst. Evol. Microbiol.">
        <title>Complete genome sequence of Corynebacterium casei LMG S-19264T (=DSM 44701T), isolated from a smear-ripened cheese.</title>
        <authorList>
            <consortium name="US DOE Joint Genome Institute (JGI-PGF)"/>
            <person name="Walter F."/>
            <person name="Albersmeier A."/>
            <person name="Kalinowski J."/>
            <person name="Ruckert C."/>
        </authorList>
    </citation>
    <scope>NUCLEOTIDE SEQUENCE</scope>
    <source>
        <strain evidence="13">KCTC 42590</strain>
    </source>
</reference>
<evidence type="ECO:0000313" key="14">
    <source>
        <dbReference type="Proteomes" id="UP000630923"/>
    </source>
</evidence>
<evidence type="ECO:0000256" key="6">
    <source>
        <dbReference type="ARBA" id="ARBA00022741"/>
    </source>
</evidence>
<dbReference type="FunFam" id="1.10.287.130:FF:000038">
    <property type="entry name" value="Sensory transduction histidine kinase"/>
    <property type="match status" value="1"/>
</dbReference>
<dbReference type="GO" id="GO:0000155">
    <property type="term" value="F:phosphorelay sensor kinase activity"/>
    <property type="evidence" value="ECO:0007669"/>
    <property type="project" value="InterPro"/>
</dbReference>
<dbReference type="SMART" id="SM00388">
    <property type="entry name" value="HisKA"/>
    <property type="match status" value="1"/>
</dbReference>
<comment type="subcellular location">
    <subcellularLocation>
        <location evidence="2">Membrane</location>
    </subcellularLocation>
</comment>
<name>A0A919E455_9PROT</name>
<keyword evidence="6" id="KW-0547">Nucleotide-binding</keyword>
<evidence type="ECO:0000256" key="4">
    <source>
        <dbReference type="ARBA" id="ARBA00022553"/>
    </source>
</evidence>
<dbReference type="InterPro" id="IPR004358">
    <property type="entry name" value="Sig_transdc_His_kin-like_C"/>
</dbReference>
<keyword evidence="11" id="KW-0812">Transmembrane</keyword>
<keyword evidence="9" id="KW-0902">Two-component regulatory system</keyword>
<evidence type="ECO:0000256" key="11">
    <source>
        <dbReference type="SAM" id="Phobius"/>
    </source>
</evidence>
<evidence type="ECO:0000256" key="10">
    <source>
        <dbReference type="ARBA" id="ARBA00023136"/>
    </source>
</evidence>
<keyword evidence="8" id="KW-0067">ATP-binding</keyword>
<sequence length="517" mass="57788">MYIRQLTIPVVSILLICAAGFVYILQEAVGRADEEVIRSDARVLEAQVGDLGRSLALIAEDNSWWADAYENLYNKPNLEWAKVTIGETVNGIDFIDGVIILDENDTIFFQYFEDPSLYDANLILPDLLTYLQTFEAVDNSSSKSGSALVLKDGRFFILGIGMVQNLLEKSEPLPKPERRPVLIFIREMRPDNLQAFGDRLSIHDVHLHTSTEIPSAVHMPIDRSFFPTVYSDDLPYILSWQPRTPGTEILMDTAIPFLLIFGVASAAFAIFFKRASRFVSDIDKANQAKSEFLANMSHEIRTPLNAIIGFSDMMRLGIFEPITNKRNKEYIEHIHESGVHLLSIINDILDLSKIEAGKWQTRPEEFEVDAEIEECVATLEPSASKKELHVSCSLDKMLMYTDKKILRQILLNVLSNAIKFTDQGGAVRISGTNVDTEYLIEIEDTGIGMTPEELAIASAHFGQVQSTYARDHSGTGLGIPLIHEFTALLEGSITIKSTKDVGTTVTLTFPRNLPETI</sequence>
<reference evidence="13" key="2">
    <citation type="submission" date="2020-09" db="EMBL/GenBank/DDBJ databases">
        <authorList>
            <person name="Sun Q."/>
            <person name="Kim S."/>
        </authorList>
    </citation>
    <scope>NUCLEOTIDE SEQUENCE</scope>
    <source>
        <strain evidence="13">KCTC 42590</strain>
    </source>
</reference>
<dbReference type="EC" id="2.7.13.3" evidence="3"/>
<feature type="domain" description="Histidine kinase" evidence="12">
    <location>
        <begin position="295"/>
        <end position="513"/>
    </location>
</feature>
<dbReference type="InterPro" id="IPR007892">
    <property type="entry name" value="CHASE4"/>
</dbReference>
<organism evidence="13 14">
    <name type="scientific">Kordiimonas sediminis</name>
    <dbReference type="NCBI Taxonomy" id="1735581"/>
    <lineage>
        <taxon>Bacteria</taxon>
        <taxon>Pseudomonadati</taxon>
        <taxon>Pseudomonadota</taxon>
        <taxon>Alphaproteobacteria</taxon>
        <taxon>Kordiimonadales</taxon>
        <taxon>Kordiimonadaceae</taxon>
        <taxon>Kordiimonas</taxon>
    </lineage>
</organism>
<dbReference type="SUPFAM" id="SSF55874">
    <property type="entry name" value="ATPase domain of HSP90 chaperone/DNA topoisomerase II/histidine kinase"/>
    <property type="match status" value="1"/>
</dbReference>
<comment type="catalytic activity">
    <reaction evidence="1">
        <text>ATP + protein L-histidine = ADP + protein N-phospho-L-histidine.</text>
        <dbReference type="EC" id="2.7.13.3"/>
    </reaction>
</comment>
<accession>A0A919E455</accession>
<dbReference type="AlphaFoldDB" id="A0A919E455"/>
<keyword evidence="5" id="KW-0808">Transferase</keyword>
<dbReference type="Gene3D" id="3.30.565.10">
    <property type="entry name" value="Histidine kinase-like ATPase, C-terminal domain"/>
    <property type="match status" value="1"/>
</dbReference>
<dbReference type="Pfam" id="PF05228">
    <property type="entry name" value="CHASE4"/>
    <property type="match status" value="1"/>
</dbReference>
<evidence type="ECO:0000256" key="2">
    <source>
        <dbReference type="ARBA" id="ARBA00004370"/>
    </source>
</evidence>
<dbReference type="PANTHER" id="PTHR43711">
    <property type="entry name" value="TWO-COMPONENT HISTIDINE KINASE"/>
    <property type="match status" value="1"/>
</dbReference>
<dbReference type="InterPro" id="IPR050736">
    <property type="entry name" value="Sensor_HK_Regulatory"/>
</dbReference>
<evidence type="ECO:0000256" key="5">
    <source>
        <dbReference type="ARBA" id="ARBA00022679"/>
    </source>
</evidence>
<feature type="transmembrane region" description="Helical" evidence="11">
    <location>
        <begin position="249"/>
        <end position="272"/>
    </location>
</feature>
<evidence type="ECO:0000256" key="8">
    <source>
        <dbReference type="ARBA" id="ARBA00022840"/>
    </source>
</evidence>
<dbReference type="InterPro" id="IPR036890">
    <property type="entry name" value="HATPase_C_sf"/>
</dbReference>
<dbReference type="Proteomes" id="UP000630923">
    <property type="component" value="Unassembled WGS sequence"/>
</dbReference>
<feature type="transmembrane region" description="Helical" evidence="11">
    <location>
        <begin position="6"/>
        <end position="25"/>
    </location>
</feature>
<dbReference type="SUPFAM" id="SSF47384">
    <property type="entry name" value="Homodimeric domain of signal transducing histidine kinase"/>
    <property type="match status" value="1"/>
</dbReference>
<dbReference type="PROSITE" id="PS50109">
    <property type="entry name" value="HIS_KIN"/>
    <property type="match status" value="1"/>
</dbReference>
<dbReference type="GO" id="GO:0005524">
    <property type="term" value="F:ATP binding"/>
    <property type="evidence" value="ECO:0007669"/>
    <property type="project" value="UniProtKB-KW"/>
</dbReference>
<proteinExistence type="predicted"/>
<dbReference type="PRINTS" id="PR00344">
    <property type="entry name" value="BCTRLSENSOR"/>
</dbReference>
<dbReference type="InterPro" id="IPR003594">
    <property type="entry name" value="HATPase_dom"/>
</dbReference>
<keyword evidence="7" id="KW-0418">Kinase</keyword>
<dbReference type="Gene3D" id="1.10.287.130">
    <property type="match status" value="1"/>
</dbReference>
<dbReference type="CDD" id="cd00082">
    <property type="entry name" value="HisKA"/>
    <property type="match status" value="1"/>
</dbReference>
<keyword evidence="4" id="KW-0597">Phosphoprotein</keyword>
<comment type="caution">
    <text evidence="13">The sequence shown here is derived from an EMBL/GenBank/DDBJ whole genome shotgun (WGS) entry which is preliminary data.</text>
</comment>
<evidence type="ECO:0000256" key="7">
    <source>
        <dbReference type="ARBA" id="ARBA00022777"/>
    </source>
</evidence>
<dbReference type="GO" id="GO:0016020">
    <property type="term" value="C:membrane"/>
    <property type="evidence" value="ECO:0007669"/>
    <property type="project" value="UniProtKB-SubCell"/>
</dbReference>
<keyword evidence="11" id="KW-1133">Transmembrane helix</keyword>
<evidence type="ECO:0000313" key="13">
    <source>
        <dbReference type="EMBL" id="GHF17884.1"/>
    </source>
</evidence>
<dbReference type="InterPro" id="IPR003661">
    <property type="entry name" value="HisK_dim/P_dom"/>
</dbReference>
<dbReference type="EMBL" id="BNCI01000001">
    <property type="protein sequence ID" value="GHF17884.1"/>
    <property type="molecule type" value="Genomic_DNA"/>
</dbReference>
<dbReference type="InterPro" id="IPR005467">
    <property type="entry name" value="His_kinase_dom"/>
</dbReference>
<dbReference type="PANTHER" id="PTHR43711:SF26">
    <property type="entry name" value="SENSOR HISTIDINE KINASE RCSC"/>
    <property type="match status" value="1"/>
</dbReference>
<gene>
    <name evidence="13" type="ORF">GCM10017044_10440</name>
</gene>
<dbReference type="InterPro" id="IPR036097">
    <property type="entry name" value="HisK_dim/P_sf"/>
</dbReference>
<dbReference type="Pfam" id="PF00512">
    <property type="entry name" value="HisKA"/>
    <property type="match status" value="1"/>
</dbReference>
<evidence type="ECO:0000256" key="1">
    <source>
        <dbReference type="ARBA" id="ARBA00000085"/>
    </source>
</evidence>
<evidence type="ECO:0000256" key="9">
    <source>
        <dbReference type="ARBA" id="ARBA00023012"/>
    </source>
</evidence>
<dbReference type="Pfam" id="PF02518">
    <property type="entry name" value="HATPase_c"/>
    <property type="match status" value="1"/>
</dbReference>
<keyword evidence="10 11" id="KW-0472">Membrane</keyword>
<evidence type="ECO:0000256" key="3">
    <source>
        <dbReference type="ARBA" id="ARBA00012438"/>
    </source>
</evidence>